<dbReference type="InterPro" id="IPR050093">
    <property type="entry name" value="ABC_SmlMolc_Importer"/>
</dbReference>
<evidence type="ECO:0000313" key="5">
    <source>
        <dbReference type="EMBL" id="ASC02287.1"/>
    </source>
</evidence>
<dbReference type="InterPro" id="IPR012340">
    <property type="entry name" value="NA-bd_OB-fold"/>
</dbReference>
<reference evidence="5 7" key="1">
    <citation type="submission" date="2017-06" db="EMBL/GenBank/DDBJ databases">
        <title>Draft genome sequence of Fusobacterium nucleatum subsp. polymorphum KCOM 1260 (=ChDC F218).</title>
        <authorList>
            <person name="Kook J.-K."/>
            <person name="Park S.-N."/>
            <person name="Lim Y.K."/>
            <person name="Roh H."/>
        </authorList>
    </citation>
    <scope>NUCLEOTIDE SEQUENCE [LARGE SCALE GENOMIC DNA]</scope>
    <source>
        <strain evidence="5">KCOM 1260</strain>
        <strain evidence="7">KCOM 1260 (ChDC F218)</strain>
    </source>
</reference>
<evidence type="ECO:0000313" key="7">
    <source>
        <dbReference type="Proteomes" id="UP000196759"/>
    </source>
</evidence>
<reference evidence="6 8" key="2">
    <citation type="submission" date="2017-06" db="EMBL/GenBank/DDBJ databases">
        <title>Genome sequencing of Fusobacterium nucleatum subsp. polymorphum KCOM 1275 (=ChDC F310).</title>
        <authorList>
            <person name="Kook J.-K."/>
            <person name="Park S.-N."/>
            <person name="Lim Y.K."/>
            <person name="Roh H."/>
        </authorList>
    </citation>
    <scope>NUCLEOTIDE SEQUENCE [LARGE SCALE GENOMIC DNA]</scope>
    <source>
        <strain evidence="6 8">KCOM 1275</strain>
    </source>
</reference>
<accession>A0A1Z3CFA8</accession>
<dbReference type="PROSITE" id="PS00211">
    <property type="entry name" value="ABC_TRANSPORTER_1"/>
    <property type="match status" value="1"/>
</dbReference>
<dbReference type="GO" id="GO:0005524">
    <property type="term" value="F:ATP binding"/>
    <property type="evidence" value="ECO:0007669"/>
    <property type="project" value="UniProtKB-KW"/>
</dbReference>
<dbReference type="Gene3D" id="3.40.50.300">
    <property type="entry name" value="P-loop containing nucleotide triphosphate hydrolases"/>
    <property type="match status" value="1"/>
</dbReference>
<dbReference type="InterPro" id="IPR017871">
    <property type="entry name" value="ABC_transporter-like_CS"/>
</dbReference>
<dbReference type="AlphaFoldDB" id="A0A1Z3CFA8"/>
<dbReference type="InterPro" id="IPR013611">
    <property type="entry name" value="Transp-assoc_OB_typ2"/>
</dbReference>
<dbReference type="Pfam" id="PF08402">
    <property type="entry name" value="TOBE_2"/>
    <property type="match status" value="1"/>
</dbReference>
<dbReference type="FunFam" id="3.40.50.300:FF:000042">
    <property type="entry name" value="Maltose/maltodextrin ABC transporter, ATP-binding protein"/>
    <property type="match status" value="1"/>
</dbReference>
<dbReference type="InterPro" id="IPR027417">
    <property type="entry name" value="P-loop_NTPase"/>
</dbReference>
<keyword evidence="2" id="KW-0547">Nucleotide-binding</keyword>
<evidence type="ECO:0000259" key="4">
    <source>
        <dbReference type="PROSITE" id="PS50893"/>
    </source>
</evidence>
<dbReference type="EMBL" id="CP021934">
    <property type="protein sequence ID" value="ASC02287.1"/>
    <property type="molecule type" value="Genomic_DNA"/>
</dbReference>
<dbReference type="RefSeq" id="WP_088336823.1">
    <property type="nucleotide sequence ID" value="NZ_CP021934.1"/>
</dbReference>
<dbReference type="PANTHER" id="PTHR42781:SF4">
    <property type="entry name" value="SPERMIDINE_PUTRESCINE IMPORT ATP-BINDING PROTEIN POTA"/>
    <property type="match status" value="1"/>
</dbReference>
<organism evidence="5 7">
    <name type="scientific">Fusobacterium nucleatum subsp. polymorphum</name>
    <name type="common">Fusobacterium polymorphum</name>
    <dbReference type="NCBI Taxonomy" id="76857"/>
    <lineage>
        <taxon>Bacteria</taxon>
        <taxon>Fusobacteriati</taxon>
        <taxon>Fusobacteriota</taxon>
        <taxon>Fusobacteriia</taxon>
        <taxon>Fusobacteriales</taxon>
        <taxon>Fusobacteriaceae</taxon>
        <taxon>Fusobacterium</taxon>
    </lineage>
</organism>
<feature type="domain" description="ABC transporter" evidence="4">
    <location>
        <begin position="5"/>
        <end position="235"/>
    </location>
</feature>
<dbReference type="SMART" id="SM00382">
    <property type="entry name" value="AAA"/>
    <property type="match status" value="1"/>
</dbReference>
<dbReference type="InterPro" id="IPR008995">
    <property type="entry name" value="Mo/tungstate-bd_C_term_dom"/>
</dbReference>
<dbReference type="Gene3D" id="2.40.50.100">
    <property type="match status" value="1"/>
</dbReference>
<dbReference type="InterPro" id="IPR003593">
    <property type="entry name" value="AAA+_ATPase"/>
</dbReference>
<sequence length="371" mass="41715">MSVNIKIENAQKRYGDNIIIENLSLDIKQGEFFTLLGPSGCGKTTLLRMIAGFNSIENGNFYFNEKRINDLDPAKRNIGMVFQNYAIFPHLTVEQNVEFGLKNRKVSKEEMKVETDKFLKLMQIDEYRDRMPERLSGGQQQRVALARALVIKPDVLLMDEPLSNLDAKLRVEMRTAIKEIQNSIGITTVYVTHDQEEAMAVSDRIAVMKDGEIQHLGQPKDIYQRPANLFVATFIGKTNVLNGTLNNSVLKIAGKYDVSLNNVKDKNVKGNVVISIRPEEFVIDENQAKDGIKAFIDSSVFLGLNTHYFAHLESGEKIEIVQESKIDSIIPKGAEVYLKVKQDKINVFTEDGSRNILEGVNNDAIGVAYAK</sequence>
<dbReference type="GO" id="GO:0140359">
    <property type="term" value="F:ABC-type transporter activity"/>
    <property type="evidence" value="ECO:0007669"/>
    <property type="project" value="UniProtKB-ARBA"/>
</dbReference>
<dbReference type="Proteomes" id="UP000196759">
    <property type="component" value="Chromosome"/>
</dbReference>
<keyword evidence="1" id="KW-0813">Transport</keyword>
<evidence type="ECO:0000313" key="6">
    <source>
        <dbReference type="EMBL" id="ASG27507.1"/>
    </source>
</evidence>
<dbReference type="SUPFAM" id="SSF52540">
    <property type="entry name" value="P-loop containing nucleoside triphosphate hydrolases"/>
    <property type="match status" value="1"/>
</dbReference>
<dbReference type="GO" id="GO:0043190">
    <property type="term" value="C:ATP-binding cassette (ABC) transporter complex"/>
    <property type="evidence" value="ECO:0007669"/>
    <property type="project" value="InterPro"/>
</dbReference>
<dbReference type="SUPFAM" id="SSF50331">
    <property type="entry name" value="MOP-like"/>
    <property type="match status" value="1"/>
</dbReference>
<dbReference type="EMBL" id="CP022123">
    <property type="protein sequence ID" value="ASG27507.1"/>
    <property type="molecule type" value="Genomic_DNA"/>
</dbReference>
<dbReference type="Pfam" id="PF00005">
    <property type="entry name" value="ABC_tran"/>
    <property type="match status" value="1"/>
</dbReference>
<proteinExistence type="predicted"/>
<evidence type="ECO:0000256" key="3">
    <source>
        <dbReference type="ARBA" id="ARBA00022840"/>
    </source>
</evidence>
<dbReference type="GO" id="GO:0016887">
    <property type="term" value="F:ATP hydrolysis activity"/>
    <property type="evidence" value="ECO:0007669"/>
    <property type="project" value="InterPro"/>
</dbReference>
<dbReference type="PANTHER" id="PTHR42781">
    <property type="entry name" value="SPERMIDINE/PUTRESCINE IMPORT ATP-BINDING PROTEIN POTA"/>
    <property type="match status" value="1"/>
</dbReference>
<dbReference type="PROSITE" id="PS50893">
    <property type="entry name" value="ABC_TRANSPORTER_2"/>
    <property type="match status" value="1"/>
</dbReference>
<keyword evidence="3 5" id="KW-0067">ATP-binding</keyword>
<evidence type="ECO:0000256" key="2">
    <source>
        <dbReference type="ARBA" id="ARBA00022741"/>
    </source>
</evidence>
<dbReference type="Proteomes" id="UP000197638">
    <property type="component" value="Chromosome"/>
</dbReference>
<name>A0A1Z3CFA8_FUSNP</name>
<dbReference type="InterPro" id="IPR003439">
    <property type="entry name" value="ABC_transporter-like_ATP-bd"/>
</dbReference>
<keyword evidence="7" id="KW-1185">Reference proteome</keyword>
<protein>
    <submittedName>
        <fullName evidence="5">Polyamine ABC transporter ATP-binding protein</fullName>
    </submittedName>
</protein>
<dbReference type="Gene3D" id="2.40.50.140">
    <property type="entry name" value="Nucleic acid-binding proteins"/>
    <property type="match status" value="1"/>
</dbReference>
<gene>
    <name evidence="5" type="ORF">CBG50_02575</name>
    <name evidence="6" type="ORF">CBG61_00160</name>
</gene>
<evidence type="ECO:0000313" key="8">
    <source>
        <dbReference type="Proteomes" id="UP000197638"/>
    </source>
</evidence>
<evidence type="ECO:0000256" key="1">
    <source>
        <dbReference type="ARBA" id="ARBA00022448"/>
    </source>
</evidence>